<feature type="region of interest" description="Disordered" evidence="11">
    <location>
        <begin position="310"/>
        <end position="338"/>
    </location>
</feature>
<dbReference type="SUPFAM" id="SSF57903">
    <property type="entry name" value="FYVE/PHD zinc finger"/>
    <property type="match status" value="1"/>
</dbReference>
<comment type="caution">
    <text evidence="14">The sequence shown here is derived from an EMBL/GenBank/DDBJ whole genome shotgun (WGS) entry which is preliminary data.</text>
</comment>
<evidence type="ECO:0000256" key="7">
    <source>
        <dbReference type="ARBA" id="ARBA00022771"/>
    </source>
</evidence>
<organism evidence="14 15">
    <name type="scientific">Furculomyces boomerangus</name>
    <dbReference type="NCBI Taxonomy" id="61424"/>
    <lineage>
        <taxon>Eukaryota</taxon>
        <taxon>Fungi</taxon>
        <taxon>Fungi incertae sedis</taxon>
        <taxon>Zoopagomycota</taxon>
        <taxon>Kickxellomycotina</taxon>
        <taxon>Harpellomycetes</taxon>
        <taxon>Harpellales</taxon>
        <taxon>Harpellaceae</taxon>
        <taxon>Furculomyces</taxon>
    </lineage>
</organism>
<evidence type="ECO:0000256" key="4">
    <source>
        <dbReference type="ARBA" id="ARBA00022723"/>
    </source>
</evidence>
<dbReference type="SUPFAM" id="SSF89009">
    <property type="entry name" value="GAT-like domain"/>
    <property type="match status" value="1"/>
</dbReference>
<dbReference type="GO" id="GO:0008270">
    <property type="term" value="F:zinc ion binding"/>
    <property type="evidence" value="ECO:0007669"/>
    <property type="project" value="UniProtKB-KW"/>
</dbReference>
<evidence type="ECO:0000256" key="9">
    <source>
        <dbReference type="ARBA" id="ARBA00023136"/>
    </source>
</evidence>
<evidence type="ECO:0000256" key="8">
    <source>
        <dbReference type="ARBA" id="ARBA00022833"/>
    </source>
</evidence>
<feature type="region of interest" description="Disordered" evidence="11">
    <location>
        <begin position="350"/>
        <end position="382"/>
    </location>
</feature>
<keyword evidence="9" id="KW-0472">Membrane</keyword>
<evidence type="ECO:0000256" key="3">
    <source>
        <dbReference type="ARBA" id="ARBA00017753"/>
    </source>
</evidence>
<keyword evidence="8" id="KW-0862">Zinc</keyword>
<dbReference type="GO" id="GO:0032266">
    <property type="term" value="F:phosphatidylinositol-3-phosphate binding"/>
    <property type="evidence" value="ECO:0007669"/>
    <property type="project" value="TreeGrafter"/>
</dbReference>
<feature type="compositionally biased region" description="Polar residues" evidence="11">
    <location>
        <begin position="310"/>
        <end position="323"/>
    </location>
</feature>
<dbReference type="Gene3D" id="6.10.140.100">
    <property type="match status" value="1"/>
</dbReference>
<dbReference type="InterPro" id="IPR049425">
    <property type="entry name" value="Vps27_GAT-like"/>
</dbReference>
<dbReference type="PROSITE" id="PS50330">
    <property type="entry name" value="UIM"/>
    <property type="match status" value="1"/>
</dbReference>
<sequence>MVTRLFFGSPIEDELASITSENTLGNEIDYSLALEYADKVKSKTYSAKEVSKYLQKRLEIKNPNVQMKVVKLADVLVKNSGKLFLLEISRKEFIDKLVFILDSNTEKSVELKDEILKCLFGWSIAFKNDPELAYAVEAYERLKRQGRGYKKATEIITPAVIETSEPPEWIDSNTCMRCRTPFTFSNRKHHCRRCGKCYCNDCSNNYIPIPNFGIYEDVRVCNSCYLMAKNVTRNFSSLDISKGDDTKPKQPKVKSVEPTISKEDEDLKKAIELSLKETKIVDKPPVYVSPSSYDEREEIDLKTAIEASLRESTPYSSTVNQSHTQRDQSHPFSNNVDGFGYPQFNDPYIYSDANADKHGYNNNDDSVAPVNENEPDTVDDDQSLTNTEMEDINLFKSLLEQIQSQGRDIRNSQQTQYLYESVGEIRPKIQSAINNVDEKYQKLLRLHERIMTAVKIYDQLLDNHLSGSKPIVYEANPTSVPNNLASNQIVPETSPSQHGIQTNIPNQNQGMNPRQGPDYYYNPVDVNAPQNQNRNYPSYISQSPAQSTYGAFQDPNAPVHNAGQGMYQNQPLKHQVLPNSYDYYQPPPVNNEPIVGHSQDTRFQMASAPAPPNLEHSHSFGNQDYVRNQQYGSNMQNAGVPSESFSPSVPVDYYRSQPQMQNMSNLQSYGQPQHPQQAGFVNVIQPTKSNVQVEEQAKEVPEGDLIEL</sequence>
<keyword evidence="5" id="KW-0677">Repeat</keyword>
<dbReference type="InterPro" id="IPR008942">
    <property type="entry name" value="ENTH_VHS"/>
</dbReference>
<evidence type="ECO:0000256" key="2">
    <source>
        <dbReference type="ARBA" id="ARBA00008597"/>
    </source>
</evidence>
<dbReference type="OrthoDB" id="957735at2759"/>
<dbReference type="Pfam" id="PF02809">
    <property type="entry name" value="UIM"/>
    <property type="match status" value="1"/>
</dbReference>
<dbReference type="Gene3D" id="3.30.40.10">
    <property type="entry name" value="Zinc/RING finger domain, C3HC4 (zinc finger)"/>
    <property type="match status" value="1"/>
</dbReference>
<dbReference type="Gene3D" id="1.25.40.90">
    <property type="match status" value="1"/>
</dbReference>
<dbReference type="PROSITE" id="PS50178">
    <property type="entry name" value="ZF_FYVE"/>
    <property type="match status" value="1"/>
</dbReference>
<keyword evidence="6" id="KW-0967">Endosome</keyword>
<dbReference type="InterPro" id="IPR000306">
    <property type="entry name" value="Znf_FYVE"/>
</dbReference>
<dbReference type="PANTHER" id="PTHR47794">
    <property type="entry name" value="VACUOLAR PROTEIN SORTING-ASSOCIATED PROTEIN 27"/>
    <property type="match status" value="1"/>
</dbReference>
<dbReference type="InterPro" id="IPR003903">
    <property type="entry name" value="UIM_dom"/>
</dbReference>
<dbReference type="GO" id="GO:0043328">
    <property type="term" value="P:protein transport to vacuole involved in ubiquitin-dependent protein catabolic process via the multivesicular body sorting pathway"/>
    <property type="evidence" value="ECO:0007669"/>
    <property type="project" value="TreeGrafter"/>
</dbReference>
<dbReference type="Proteomes" id="UP000245699">
    <property type="component" value="Unassembled WGS sequence"/>
</dbReference>
<dbReference type="SMART" id="SM00064">
    <property type="entry name" value="FYVE"/>
    <property type="match status" value="1"/>
</dbReference>
<proteinExistence type="inferred from homology"/>
<comment type="similarity">
    <text evidence="2">Belongs to the VPS27 family.</text>
</comment>
<dbReference type="Pfam" id="PF00790">
    <property type="entry name" value="VHS"/>
    <property type="match status" value="1"/>
</dbReference>
<keyword evidence="15" id="KW-1185">Reference proteome</keyword>
<dbReference type="SMART" id="SM00726">
    <property type="entry name" value="UIM"/>
    <property type="match status" value="2"/>
</dbReference>
<feature type="region of interest" description="Disordered" evidence="11">
    <location>
        <begin position="492"/>
        <end position="515"/>
    </location>
</feature>
<evidence type="ECO:0000259" key="12">
    <source>
        <dbReference type="PROSITE" id="PS50178"/>
    </source>
</evidence>
<name>A0A2T9XZG8_9FUNG</name>
<evidence type="ECO:0000313" key="15">
    <source>
        <dbReference type="Proteomes" id="UP000245699"/>
    </source>
</evidence>
<dbReference type="FunFam" id="3.30.40.10:FF:000105">
    <property type="entry name" value="WD repeat and FYVE domain-containing protein 2"/>
    <property type="match status" value="1"/>
</dbReference>
<dbReference type="GO" id="GO:0033565">
    <property type="term" value="C:ESCRT-0 complex"/>
    <property type="evidence" value="ECO:0007669"/>
    <property type="project" value="TreeGrafter"/>
</dbReference>
<comment type="subcellular location">
    <subcellularLocation>
        <location evidence="1">Endosome membrane</location>
        <topology evidence="1">Peripheral membrane protein</topology>
        <orientation evidence="1">Cytoplasmic side</orientation>
    </subcellularLocation>
</comment>
<dbReference type="STRING" id="61424.A0A2T9XZG8"/>
<dbReference type="GO" id="GO:0010008">
    <property type="term" value="C:endosome membrane"/>
    <property type="evidence" value="ECO:0007669"/>
    <property type="project" value="UniProtKB-SubCell"/>
</dbReference>
<dbReference type="PANTHER" id="PTHR47794:SF1">
    <property type="entry name" value="VACUOLAR PROTEIN SORTING-ASSOCIATED PROTEIN 27"/>
    <property type="match status" value="1"/>
</dbReference>
<evidence type="ECO:0000313" key="14">
    <source>
        <dbReference type="EMBL" id="PVU85481.1"/>
    </source>
</evidence>
<feature type="domain" description="FYVE-type" evidence="12">
    <location>
        <begin position="169"/>
        <end position="229"/>
    </location>
</feature>
<dbReference type="Pfam" id="PF01363">
    <property type="entry name" value="FYVE"/>
    <property type="match status" value="1"/>
</dbReference>
<feature type="domain" description="VHS" evidence="13">
    <location>
        <begin position="20"/>
        <end position="150"/>
    </location>
</feature>
<dbReference type="Pfam" id="PF23625">
    <property type="entry name" value="UIM_2"/>
    <property type="match status" value="1"/>
</dbReference>
<evidence type="ECO:0000256" key="11">
    <source>
        <dbReference type="SAM" id="MobiDB-lite"/>
    </source>
</evidence>
<dbReference type="InterPro" id="IPR017455">
    <property type="entry name" value="Znf_FYVE-rel"/>
</dbReference>
<feature type="compositionally biased region" description="Acidic residues" evidence="11">
    <location>
        <begin position="373"/>
        <end position="382"/>
    </location>
</feature>
<feature type="compositionally biased region" description="Polar residues" evidence="11">
    <location>
        <begin position="492"/>
        <end position="512"/>
    </location>
</feature>
<protein>
    <recommendedName>
        <fullName evidence="3">Vacuolar protein sorting-associated protein 27</fullName>
    </recommendedName>
</protein>
<dbReference type="InterPro" id="IPR002014">
    <property type="entry name" value="VHS_dom"/>
</dbReference>
<evidence type="ECO:0000256" key="6">
    <source>
        <dbReference type="ARBA" id="ARBA00022753"/>
    </source>
</evidence>
<dbReference type="SUPFAM" id="SSF48464">
    <property type="entry name" value="ENTH/VHS domain"/>
    <property type="match status" value="1"/>
</dbReference>
<accession>A0A2T9XZG8</accession>
<dbReference type="Pfam" id="PF21356">
    <property type="entry name" value="Vps27_GAT-like"/>
    <property type="match status" value="1"/>
</dbReference>
<dbReference type="AlphaFoldDB" id="A0A2T9XZG8"/>
<evidence type="ECO:0000256" key="1">
    <source>
        <dbReference type="ARBA" id="ARBA00004125"/>
    </source>
</evidence>
<dbReference type="GO" id="GO:0043130">
    <property type="term" value="F:ubiquitin binding"/>
    <property type="evidence" value="ECO:0007669"/>
    <property type="project" value="InterPro"/>
</dbReference>
<dbReference type="Gene3D" id="1.20.5.1940">
    <property type="match status" value="1"/>
</dbReference>
<dbReference type="InterPro" id="IPR013083">
    <property type="entry name" value="Znf_RING/FYVE/PHD"/>
</dbReference>
<dbReference type="SMART" id="SM00288">
    <property type="entry name" value="VHS"/>
    <property type="match status" value="1"/>
</dbReference>
<keyword evidence="4" id="KW-0479">Metal-binding</keyword>
<evidence type="ECO:0000256" key="10">
    <source>
        <dbReference type="PROSITE-ProRule" id="PRU00091"/>
    </source>
</evidence>
<dbReference type="GO" id="GO:0006623">
    <property type="term" value="P:protein targeting to vacuole"/>
    <property type="evidence" value="ECO:0007669"/>
    <property type="project" value="TreeGrafter"/>
</dbReference>
<evidence type="ECO:0000256" key="5">
    <source>
        <dbReference type="ARBA" id="ARBA00022737"/>
    </source>
</evidence>
<dbReference type="PROSITE" id="PS50179">
    <property type="entry name" value="VHS"/>
    <property type="match status" value="1"/>
</dbReference>
<dbReference type="InterPro" id="IPR011011">
    <property type="entry name" value="Znf_FYVE_PHD"/>
</dbReference>
<gene>
    <name evidence="14" type="ORF">BB559_006987</name>
</gene>
<evidence type="ECO:0000259" key="13">
    <source>
        <dbReference type="PROSITE" id="PS50179"/>
    </source>
</evidence>
<dbReference type="EMBL" id="MBFT01001082">
    <property type="protein sequence ID" value="PVU85481.1"/>
    <property type="molecule type" value="Genomic_DNA"/>
</dbReference>
<reference evidence="14 15" key="1">
    <citation type="journal article" date="2018" name="MBio">
        <title>Comparative Genomics Reveals the Core Gene Toolbox for the Fungus-Insect Symbiosis.</title>
        <authorList>
            <person name="Wang Y."/>
            <person name="Stata M."/>
            <person name="Wang W."/>
            <person name="Stajich J.E."/>
            <person name="White M.M."/>
            <person name="Moncalvo J.M."/>
        </authorList>
    </citation>
    <scope>NUCLEOTIDE SEQUENCE [LARGE SCALE GENOMIC DNA]</scope>
    <source>
        <strain evidence="14 15">AUS-77-4</strain>
    </source>
</reference>
<feature type="region of interest" description="Disordered" evidence="11">
    <location>
        <begin position="237"/>
        <end position="259"/>
    </location>
</feature>
<keyword evidence="7 10" id="KW-0863">Zinc-finger</keyword>